<dbReference type="EMBL" id="JH688055">
    <property type="protein sequence ID" value="EJD33892.1"/>
    <property type="molecule type" value="Genomic_DNA"/>
</dbReference>
<organism evidence="1 2">
    <name type="scientific">Auricularia subglabra (strain TFB-10046 / SS5)</name>
    <name type="common">White-rot fungus</name>
    <name type="synonym">Auricularia delicata (strain TFB10046)</name>
    <dbReference type="NCBI Taxonomy" id="717982"/>
    <lineage>
        <taxon>Eukaryota</taxon>
        <taxon>Fungi</taxon>
        <taxon>Dikarya</taxon>
        <taxon>Basidiomycota</taxon>
        <taxon>Agaricomycotina</taxon>
        <taxon>Agaricomycetes</taxon>
        <taxon>Auriculariales</taxon>
        <taxon>Auriculariaceae</taxon>
        <taxon>Auricularia</taxon>
    </lineage>
</organism>
<evidence type="ECO:0000313" key="2">
    <source>
        <dbReference type="Proteomes" id="UP000006514"/>
    </source>
</evidence>
<evidence type="ECO:0000313" key="1">
    <source>
        <dbReference type="EMBL" id="EJD33892.1"/>
    </source>
</evidence>
<reference evidence="2" key="1">
    <citation type="journal article" date="2012" name="Science">
        <title>The Paleozoic origin of enzymatic lignin decomposition reconstructed from 31 fungal genomes.</title>
        <authorList>
            <person name="Floudas D."/>
            <person name="Binder M."/>
            <person name="Riley R."/>
            <person name="Barry K."/>
            <person name="Blanchette R.A."/>
            <person name="Henrissat B."/>
            <person name="Martinez A.T."/>
            <person name="Otillar R."/>
            <person name="Spatafora J.W."/>
            <person name="Yadav J.S."/>
            <person name="Aerts A."/>
            <person name="Benoit I."/>
            <person name="Boyd A."/>
            <person name="Carlson A."/>
            <person name="Copeland A."/>
            <person name="Coutinho P.M."/>
            <person name="de Vries R.P."/>
            <person name="Ferreira P."/>
            <person name="Findley K."/>
            <person name="Foster B."/>
            <person name="Gaskell J."/>
            <person name="Glotzer D."/>
            <person name="Gorecki P."/>
            <person name="Heitman J."/>
            <person name="Hesse C."/>
            <person name="Hori C."/>
            <person name="Igarashi K."/>
            <person name="Jurgens J.A."/>
            <person name="Kallen N."/>
            <person name="Kersten P."/>
            <person name="Kohler A."/>
            <person name="Kuees U."/>
            <person name="Kumar T.K.A."/>
            <person name="Kuo A."/>
            <person name="LaButti K."/>
            <person name="Larrondo L.F."/>
            <person name="Lindquist E."/>
            <person name="Ling A."/>
            <person name="Lombard V."/>
            <person name="Lucas S."/>
            <person name="Lundell T."/>
            <person name="Martin R."/>
            <person name="McLaughlin D.J."/>
            <person name="Morgenstern I."/>
            <person name="Morin E."/>
            <person name="Murat C."/>
            <person name="Nagy L.G."/>
            <person name="Nolan M."/>
            <person name="Ohm R.A."/>
            <person name="Patyshakuliyeva A."/>
            <person name="Rokas A."/>
            <person name="Ruiz-Duenas F.J."/>
            <person name="Sabat G."/>
            <person name="Salamov A."/>
            <person name="Samejima M."/>
            <person name="Schmutz J."/>
            <person name="Slot J.C."/>
            <person name="St John F."/>
            <person name="Stenlid J."/>
            <person name="Sun H."/>
            <person name="Sun S."/>
            <person name="Syed K."/>
            <person name="Tsang A."/>
            <person name="Wiebenga A."/>
            <person name="Young D."/>
            <person name="Pisabarro A."/>
            <person name="Eastwood D.C."/>
            <person name="Martin F."/>
            <person name="Cullen D."/>
            <person name="Grigoriev I.V."/>
            <person name="Hibbett D.S."/>
        </authorList>
    </citation>
    <scope>NUCLEOTIDE SEQUENCE [LARGE SCALE GENOMIC DNA]</scope>
    <source>
        <strain evidence="2">TFB10046</strain>
    </source>
</reference>
<dbReference type="KEGG" id="adl:AURDEDRAFT_177040"/>
<proteinExistence type="predicted"/>
<dbReference type="OrthoDB" id="3051850at2759"/>
<name>J0WPT1_AURST</name>
<sequence>MVAHASNDDILSKTFDNEALSAKLDSLLQANRESLCAAIKSVTNVRSSMENILRLLKVFEDRVAAAEEDHRHGCGHAADSGLFIVCRRKAFQRCAVPGSAPPSSRPRPKTGTRGMAFPFPAFEGPYEQCAPLARGTPASPTSTAVRLATLPKSHPIHSFIVRAMRRPPRYHRSPLHELFSAFPDVLDMETIHPAMKSKE</sequence>
<gene>
    <name evidence="1" type="ORF">AURDEDRAFT_177040</name>
</gene>
<dbReference type="Proteomes" id="UP000006514">
    <property type="component" value="Unassembled WGS sequence"/>
</dbReference>
<keyword evidence="2" id="KW-1185">Reference proteome</keyword>
<dbReference type="InParanoid" id="J0WPT1"/>
<dbReference type="AlphaFoldDB" id="J0WPT1"/>
<accession>J0WPT1</accession>
<protein>
    <submittedName>
        <fullName evidence="1">Uncharacterized protein</fullName>
    </submittedName>
</protein>